<gene>
    <name evidence="1" type="ORF">AOZ06_41470</name>
</gene>
<evidence type="ECO:0000313" key="1">
    <source>
        <dbReference type="EMBL" id="ALG12480.1"/>
    </source>
</evidence>
<evidence type="ECO:0000313" key="2">
    <source>
        <dbReference type="Proteomes" id="UP000063699"/>
    </source>
</evidence>
<proteinExistence type="predicted"/>
<protein>
    <submittedName>
        <fullName evidence="1">Uncharacterized protein</fullName>
    </submittedName>
</protein>
<organism evidence="1 2">
    <name type="scientific">Kibdelosporangium phytohabitans</name>
    <dbReference type="NCBI Taxonomy" id="860235"/>
    <lineage>
        <taxon>Bacteria</taxon>
        <taxon>Bacillati</taxon>
        <taxon>Actinomycetota</taxon>
        <taxon>Actinomycetes</taxon>
        <taxon>Pseudonocardiales</taxon>
        <taxon>Pseudonocardiaceae</taxon>
        <taxon>Kibdelosporangium</taxon>
    </lineage>
</organism>
<dbReference type="KEGG" id="kphy:AOZ06_41470"/>
<sequence>MAETLVAVGSKRLTRVALFRASKWASVSLRDCADDARADDVSLVRAFEWLRIALRFASCEC</sequence>
<dbReference type="EMBL" id="CP012752">
    <property type="protein sequence ID" value="ALG12480.1"/>
    <property type="molecule type" value="Genomic_DNA"/>
</dbReference>
<dbReference type="AlphaFoldDB" id="A0A0N9I947"/>
<keyword evidence="2" id="KW-1185">Reference proteome</keyword>
<accession>A0A0N9I947</accession>
<dbReference type="Proteomes" id="UP000063699">
    <property type="component" value="Chromosome"/>
</dbReference>
<dbReference type="STRING" id="860235.AOZ06_41470"/>
<name>A0A0N9I947_9PSEU</name>
<reference evidence="1 2" key="1">
    <citation type="submission" date="2015-07" db="EMBL/GenBank/DDBJ databases">
        <title>Genome sequencing of Kibdelosporangium phytohabitans.</title>
        <authorList>
            <person name="Qin S."/>
            <person name="Xing K."/>
        </authorList>
    </citation>
    <scope>NUCLEOTIDE SEQUENCE [LARGE SCALE GENOMIC DNA]</scope>
    <source>
        <strain evidence="1 2">KLBMP1111</strain>
    </source>
</reference>